<evidence type="ECO:0000313" key="7">
    <source>
        <dbReference type="EMBL" id="CAI0546033.1"/>
    </source>
</evidence>
<dbReference type="FunFam" id="1.25.40.10:FF:000488">
    <property type="entry name" value="Pentatricopeptide repeat-containing protein, mitochondrial"/>
    <property type="match status" value="1"/>
</dbReference>
<dbReference type="PANTHER" id="PTHR47926">
    <property type="entry name" value="PENTATRICOPEPTIDE REPEAT-CONTAINING PROTEIN"/>
    <property type="match status" value="1"/>
</dbReference>
<reference evidence="7" key="1">
    <citation type="submission" date="2022-08" db="EMBL/GenBank/DDBJ databases">
        <authorList>
            <person name="Gutierrez-Valencia J."/>
        </authorList>
    </citation>
    <scope>NUCLEOTIDE SEQUENCE</scope>
</reference>
<dbReference type="PANTHER" id="PTHR47926:SF343">
    <property type="entry name" value="PENTACOTRIPEPTIDE-REPEAT REGION OF PRORP DOMAIN-CONTAINING PROTEIN"/>
    <property type="match status" value="1"/>
</dbReference>
<dbReference type="Gene3D" id="3.40.50.12660">
    <property type="match status" value="2"/>
</dbReference>
<dbReference type="FunFam" id="1.25.40.10:FF:000688">
    <property type="entry name" value="Pentatricopeptide repeat-containing protein"/>
    <property type="match status" value="1"/>
</dbReference>
<dbReference type="GO" id="GO:0003723">
    <property type="term" value="F:RNA binding"/>
    <property type="evidence" value="ECO:0007669"/>
    <property type="project" value="InterPro"/>
</dbReference>
<sequence length="1152" mass="127919">MERNPALRLASLLQSCIEKKSHLSAAKILHTRILRSGLYADTFLSNRLIELYSRCNSANNARKLFDAIPNKNIYTWNAILSEYCRMGELEDAFMAFDEMSEKNTVSWNNLISALVRGGFERRALDVYDKMVLEGFLPTHCTLASVLSACGGLLDVECGRRCHGLAVKVGLELNKYVGNGLLCVYAKCGFLRDATQLFKDMPEPNEVTFTAMMGGLSQTDRVGEALEMFRLMCRKGVRVDSVSLSSVLGVCSRGTSREASFNDQRDRFASNIHGKQVHGLAIKLGFENGLHLGNSLLDMYAKYGDMNSAEKGFDNMACYSTVSWNIMIAGYGQSYQLQKAREFLQKMQNLGFEPDEVTCINMLAACAKSGDMETAKLMFDNISRPSTSSWNAILSGYLQIGNNQEVVKLFREMQFQSVPCDRTTLAVVLSSCTAMGLLEAGKQVHTAWQKGSCHNDLYVASGLIAVYSKCSKLEIAKCIFENLPQLDIVCWNSVIAGYAINSLHKESFTVFKKMRQNGMSPNQFTYATVLSSCSELGSSSQGRQVHSQIIKDGFTNDVFVGSTLIGMYCKRGEVDEARHFFDMMPSKSIVTWNEMIHGYGQGGQGDEAVGIYGEMIEVGEKPDSITFIAVLTACSHSGLVDAGLEIFDSMLQDHGVEPILDHYTCIIDALGRAGRFHEAEIILNKIPYKDDPIVWEVLLSSCRLHDNVSLARRAADELFRLDPQNSSPYILLANIYTSLGRWDEANAVRELMGNRHITKDPGYAYIELEAGPQSSTWVENLMMSNNEFLTANGPDHLSMSQRRLRSHGQEQSDIVAEDQMHNQIWTLDSREGGSRPMCLDRKKTSAIGGSTQYKSTSSNNEGASQSGRRRRRDRLAALCKKIVQHLIRGENGSGMVTEPYQSLNSKPSPLQLHKTSYGVAAATRKRALLIGVTYKSWKHRLKGTINDVRNMRSGDSLVFYFSGHGVRQPDFDHDEQDGFDETICPADFMEAGLISDNDINEAIVWPLKNGVTLHAIVDSCHSGTILDLAFLYNNDRRKWEDNHPPSGVRKHTDGGLAICISACEDSELAVDTSAFGKGMSGAMTYILVEVVKQFPSPTYGDLMELIHEALAEVNNSGCFLSRAFRSMLHNKILQKPLLSASRPFDVGTKHFIL</sequence>
<feature type="repeat" description="PPR" evidence="4">
    <location>
        <begin position="486"/>
        <end position="520"/>
    </location>
</feature>
<gene>
    <name evidence="7" type="ORF">LITE_LOCUS43799</name>
</gene>
<feature type="repeat" description="PPR" evidence="4">
    <location>
        <begin position="204"/>
        <end position="238"/>
    </location>
</feature>
<feature type="repeat" description="PPR" evidence="4">
    <location>
        <begin position="556"/>
        <end position="586"/>
    </location>
</feature>
<keyword evidence="8" id="KW-1185">Reference proteome</keyword>
<comment type="similarity">
    <text evidence="1">Belongs to the PPR family. PCMP-H subfamily.</text>
</comment>
<dbReference type="GO" id="GO:0004197">
    <property type="term" value="F:cysteine-type endopeptidase activity"/>
    <property type="evidence" value="ECO:0007669"/>
    <property type="project" value="InterPro"/>
</dbReference>
<dbReference type="Gene3D" id="1.25.40.10">
    <property type="entry name" value="Tetratricopeptide repeat domain"/>
    <property type="match status" value="5"/>
</dbReference>
<dbReference type="Pfam" id="PF13041">
    <property type="entry name" value="PPR_2"/>
    <property type="match status" value="6"/>
</dbReference>
<evidence type="ECO:0000313" key="8">
    <source>
        <dbReference type="Proteomes" id="UP001154282"/>
    </source>
</evidence>
<dbReference type="AlphaFoldDB" id="A0AAV0QNZ8"/>
<dbReference type="InterPro" id="IPR046960">
    <property type="entry name" value="PPR_At4g14850-like_plant"/>
</dbReference>
<dbReference type="NCBIfam" id="TIGR00756">
    <property type="entry name" value="PPR"/>
    <property type="match status" value="8"/>
</dbReference>
<dbReference type="Pfam" id="PF00656">
    <property type="entry name" value="Peptidase_C14"/>
    <property type="match status" value="1"/>
</dbReference>
<evidence type="ECO:0000259" key="6">
    <source>
        <dbReference type="Pfam" id="PF00656"/>
    </source>
</evidence>
<evidence type="ECO:0000256" key="2">
    <source>
        <dbReference type="ARBA" id="ARBA00022737"/>
    </source>
</evidence>
<dbReference type="Proteomes" id="UP001154282">
    <property type="component" value="Unassembled WGS sequence"/>
</dbReference>
<dbReference type="GO" id="GO:0006508">
    <property type="term" value="P:proteolysis"/>
    <property type="evidence" value="ECO:0007669"/>
    <property type="project" value="InterPro"/>
</dbReference>
<dbReference type="Pfam" id="PF01535">
    <property type="entry name" value="PPR"/>
    <property type="match status" value="4"/>
</dbReference>
<dbReference type="Pfam" id="PF20431">
    <property type="entry name" value="E_motif"/>
    <property type="match status" value="1"/>
</dbReference>
<feature type="compositionally biased region" description="Polar residues" evidence="5">
    <location>
        <begin position="846"/>
        <end position="865"/>
    </location>
</feature>
<proteinExistence type="inferred from homology"/>
<feature type="repeat" description="PPR" evidence="4">
    <location>
        <begin position="622"/>
        <end position="657"/>
    </location>
</feature>
<comment type="caution">
    <text evidence="7">The sequence shown here is derived from an EMBL/GenBank/DDBJ whole genome shotgun (WGS) entry which is preliminary data.</text>
</comment>
<evidence type="ECO:0000256" key="5">
    <source>
        <dbReference type="SAM" id="MobiDB-lite"/>
    </source>
</evidence>
<dbReference type="FunFam" id="1.25.40.10:FF:000381">
    <property type="entry name" value="Pentatricopeptide repeat-containing protein"/>
    <property type="match status" value="1"/>
</dbReference>
<protein>
    <recommendedName>
        <fullName evidence="6">Peptidase C14 caspase domain-containing protein</fullName>
    </recommendedName>
</protein>
<dbReference type="FunFam" id="1.25.40.10:FF:000090">
    <property type="entry name" value="Pentatricopeptide repeat-containing protein, chloroplastic"/>
    <property type="match status" value="1"/>
</dbReference>
<feature type="domain" description="Peptidase C14 caspase" evidence="6">
    <location>
        <begin position="953"/>
        <end position="1115"/>
    </location>
</feature>
<dbReference type="InterPro" id="IPR046848">
    <property type="entry name" value="E_motif"/>
</dbReference>
<feature type="repeat" description="PPR" evidence="4">
    <location>
        <begin position="72"/>
        <end position="106"/>
    </location>
</feature>
<dbReference type="InterPro" id="IPR011600">
    <property type="entry name" value="Pept_C14_caspase"/>
</dbReference>
<keyword evidence="3" id="KW-0809">Transit peptide</keyword>
<dbReference type="SUPFAM" id="SSF48452">
    <property type="entry name" value="TPR-like"/>
    <property type="match status" value="1"/>
</dbReference>
<feature type="repeat" description="PPR" evidence="4">
    <location>
        <begin position="587"/>
        <end position="621"/>
    </location>
</feature>
<feature type="region of interest" description="Disordered" evidence="5">
    <location>
        <begin position="842"/>
        <end position="870"/>
    </location>
</feature>
<dbReference type="InterPro" id="IPR002885">
    <property type="entry name" value="PPR_rpt"/>
</dbReference>
<dbReference type="PROSITE" id="PS51375">
    <property type="entry name" value="PPR"/>
    <property type="match status" value="8"/>
</dbReference>
<feature type="repeat" description="PPR" evidence="4">
    <location>
        <begin position="319"/>
        <end position="353"/>
    </location>
</feature>
<accession>A0AAV0QNZ8</accession>
<dbReference type="FunFam" id="1.25.40.10:FF:000442">
    <property type="entry name" value="Pentatricopeptide repeat-containing protein At3g49710"/>
    <property type="match status" value="1"/>
</dbReference>
<evidence type="ECO:0000256" key="4">
    <source>
        <dbReference type="PROSITE-ProRule" id="PRU00708"/>
    </source>
</evidence>
<dbReference type="EMBL" id="CAMGYJ010000009">
    <property type="protein sequence ID" value="CAI0546033.1"/>
    <property type="molecule type" value="Genomic_DNA"/>
</dbReference>
<keyword evidence="2" id="KW-0677">Repeat</keyword>
<evidence type="ECO:0000256" key="3">
    <source>
        <dbReference type="ARBA" id="ARBA00022946"/>
    </source>
</evidence>
<evidence type="ECO:0000256" key="1">
    <source>
        <dbReference type="ARBA" id="ARBA00006643"/>
    </source>
</evidence>
<dbReference type="GO" id="GO:0009451">
    <property type="term" value="P:RNA modification"/>
    <property type="evidence" value="ECO:0007669"/>
    <property type="project" value="InterPro"/>
</dbReference>
<feature type="repeat" description="PPR" evidence="4">
    <location>
        <begin position="385"/>
        <end position="419"/>
    </location>
</feature>
<dbReference type="InterPro" id="IPR011990">
    <property type="entry name" value="TPR-like_helical_dom_sf"/>
</dbReference>
<organism evidence="7 8">
    <name type="scientific">Linum tenue</name>
    <dbReference type="NCBI Taxonomy" id="586396"/>
    <lineage>
        <taxon>Eukaryota</taxon>
        <taxon>Viridiplantae</taxon>
        <taxon>Streptophyta</taxon>
        <taxon>Embryophyta</taxon>
        <taxon>Tracheophyta</taxon>
        <taxon>Spermatophyta</taxon>
        <taxon>Magnoliopsida</taxon>
        <taxon>eudicotyledons</taxon>
        <taxon>Gunneridae</taxon>
        <taxon>Pentapetalae</taxon>
        <taxon>rosids</taxon>
        <taxon>fabids</taxon>
        <taxon>Malpighiales</taxon>
        <taxon>Linaceae</taxon>
        <taxon>Linum</taxon>
    </lineage>
</organism>
<name>A0AAV0QNZ8_9ROSI</name>